<evidence type="ECO:0000313" key="3">
    <source>
        <dbReference type="Proteomes" id="UP001139353"/>
    </source>
</evidence>
<evidence type="ECO:0000256" key="1">
    <source>
        <dbReference type="SAM" id="SignalP"/>
    </source>
</evidence>
<reference evidence="2" key="1">
    <citation type="submission" date="2021-11" db="EMBL/GenBank/DDBJ databases">
        <title>BS-T2-15 a new species belonging to the Comamonadaceae family isolated from the soil of a French oak forest.</title>
        <authorList>
            <person name="Mieszkin S."/>
            <person name="Alain K."/>
        </authorList>
    </citation>
    <scope>NUCLEOTIDE SEQUENCE</scope>
    <source>
        <strain evidence="2">BS-T2-15</strain>
    </source>
</reference>
<dbReference type="InterPro" id="IPR032710">
    <property type="entry name" value="NTF2-like_dom_sf"/>
</dbReference>
<sequence>MTQDRIARRALLAGVAGSLALVPFPTAWAAANEKPLTSKETDMTSTTFTKMPAPAWLLAFWKEIDDKTWGAGFDCFADDAVCHLGVADWHGRETIRANLRQFVDRQMTTHHDVVEYLDSPHLKVFRGFVTMVFDDKSIPTVKPTMQHFFYMDEKDPTKVKAWYGSVGPTGF</sequence>
<feature type="chain" id="PRO_5040985427" evidence="1">
    <location>
        <begin position="30"/>
        <end position="171"/>
    </location>
</feature>
<dbReference type="Proteomes" id="UP001139353">
    <property type="component" value="Unassembled WGS sequence"/>
</dbReference>
<proteinExistence type="predicted"/>
<keyword evidence="3" id="KW-1185">Reference proteome</keyword>
<dbReference type="Gene3D" id="3.10.450.50">
    <property type="match status" value="1"/>
</dbReference>
<evidence type="ECO:0000313" key="2">
    <source>
        <dbReference type="EMBL" id="MCK9686318.1"/>
    </source>
</evidence>
<dbReference type="SUPFAM" id="SSF54427">
    <property type="entry name" value="NTF2-like"/>
    <property type="match status" value="1"/>
</dbReference>
<accession>A0A9X1YHP5</accession>
<dbReference type="RefSeq" id="WP_275682345.1">
    <property type="nucleotide sequence ID" value="NZ_JAJLJH010000002.1"/>
</dbReference>
<protein>
    <submittedName>
        <fullName evidence="2">Nuclear transport factor 2 family protein</fullName>
    </submittedName>
</protein>
<gene>
    <name evidence="2" type="ORF">LPC04_11435</name>
</gene>
<dbReference type="InterPro" id="IPR006311">
    <property type="entry name" value="TAT_signal"/>
</dbReference>
<organism evidence="2 3">
    <name type="scientific">Scleromatobacter humisilvae</name>
    <dbReference type="NCBI Taxonomy" id="2897159"/>
    <lineage>
        <taxon>Bacteria</taxon>
        <taxon>Pseudomonadati</taxon>
        <taxon>Pseudomonadota</taxon>
        <taxon>Betaproteobacteria</taxon>
        <taxon>Burkholderiales</taxon>
        <taxon>Sphaerotilaceae</taxon>
        <taxon>Scleromatobacter</taxon>
    </lineage>
</organism>
<dbReference type="AlphaFoldDB" id="A0A9X1YHP5"/>
<feature type="signal peptide" evidence="1">
    <location>
        <begin position="1"/>
        <end position="29"/>
    </location>
</feature>
<dbReference type="PROSITE" id="PS51318">
    <property type="entry name" value="TAT"/>
    <property type="match status" value="1"/>
</dbReference>
<comment type="caution">
    <text evidence="2">The sequence shown here is derived from an EMBL/GenBank/DDBJ whole genome shotgun (WGS) entry which is preliminary data.</text>
</comment>
<dbReference type="EMBL" id="JAJLJH010000002">
    <property type="protein sequence ID" value="MCK9686318.1"/>
    <property type="molecule type" value="Genomic_DNA"/>
</dbReference>
<name>A0A9X1YHP5_9BURK</name>
<keyword evidence="1" id="KW-0732">Signal</keyword>